<protein>
    <recommendedName>
        <fullName evidence="4">Lipoprotein</fullName>
    </recommendedName>
</protein>
<feature type="signal peptide" evidence="1">
    <location>
        <begin position="1"/>
        <end position="19"/>
    </location>
</feature>
<keyword evidence="3" id="KW-1185">Reference proteome</keyword>
<gene>
    <name evidence="2" type="ORF">LMG29542_04174</name>
</gene>
<name>A0A6J5E5T2_9BURK</name>
<keyword evidence="1" id="KW-0732">Signal</keyword>
<organism evidence="2 3">
    <name type="scientific">Paraburkholderia humisilvae</name>
    <dbReference type="NCBI Taxonomy" id="627669"/>
    <lineage>
        <taxon>Bacteria</taxon>
        <taxon>Pseudomonadati</taxon>
        <taxon>Pseudomonadota</taxon>
        <taxon>Betaproteobacteria</taxon>
        <taxon>Burkholderiales</taxon>
        <taxon>Burkholderiaceae</taxon>
        <taxon>Paraburkholderia</taxon>
    </lineage>
</organism>
<feature type="chain" id="PRO_5026717088" description="Lipoprotein" evidence="1">
    <location>
        <begin position="20"/>
        <end position="156"/>
    </location>
</feature>
<dbReference type="RefSeq" id="WP_175228340.1">
    <property type="nucleotide sequence ID" value="NZ_CADIKH010000019.1"/>
</dbReference>
<dbReference type="Proteomes" id="UP000494363">
    <property type="component" value="Unassembled WGS sequence"/>
</dbReference>
<evidence type="ECO:0000313" key="2">
    <source>
        <dbReference type="EMBL" id="CAB3761869.1"/>
    </source>
</evidence>
<reference evidence="2 3" key="1">
    <citation type="submission" date="2020-04" db="EMBL/GenBank/DDBJ databases">
        <authorList>
            <person name="De Canck E."/>
        </authorList>
    </citation>
    <scope>NUCLEOTIDE SEQUENCE [LARGE SCALE GENOMIC DNA]</scope>
    <source>
        <strain evidence="2 3">LMG 29542</strain>
    </source>
</reference>
<evidence type="ECO:0008006" key="4">
    <source>
        <dbReference type="Google" id="ProtNLM"/>
    </source>
</evidence>
<dbReference type="EMBL" id="CADIKH010000019">
    <property type="protein sequence ID" value="CAB3761869.1"/>
    <property type="molecule type" value="Genomic_DNA"/>
</dbReference>
<dbReference type="PROSITE" id="PS51257">
    <property type="entry name" value="PROKAR_LIPOPROTEIN"/>
    <property type="match status" value="1"/>
</dbReference>
<evidence type="ECO:0000256" key="1">
    <source>
        <dbReference type="SAM" id="SignalP"/>
    </source>
</evidence>
<accession>A0A6J5E5T2</accession>
<proteinExistence type="predicted"/>
<sequence length="156" mass="16435">MKKNAAFALVTLVTLALSACSSTDKDAQAAQFAHNEANLSTAQHNAAVDCSDTAQCDAAWVLTKRYIEQHSNTSVTRADAFSIDTDVPSSSGDVAFSATRVAKGTGGGATLTLFAQCRSMYGANDEKGSDYDECVEKIVKAQNGYVPYLKAHVSGQ</sequence>
<dbReference type="AlphaFoldDB" id="A0A6J5E5T2"/>
<evidence type="ECO:0000313" key="3">
    <source>
        <dbReference type="Proteomes" id="UP000494363"/>
    </source>
</evidence>